<comment type="function">
    <text evidence="5 6">Removes the phosphate from trehalose 6-phosphate to produce free trehalose.</text>
</comment>
<comment type="cofactor">
    <cofactor evidence="6">
        <name>Mg(2+)</name>
        <dbReference type="ChEBI" id="CHEBI:18420"/>
    </cofactor>
</comment>
<sequence length="260" mass="30256">MKNKVKYLDPLSPEKWPEKLKNNKFQLFLDYDGTLAPFNENPDKAYPIDETNQVIRDYLKTNIPVAIVTGRNALDIRNKFIKPIVPVIGLHGREFLPAEQDEPIKIGPEVKTIPDKLLKKIIEINENYPVKLEQKNNSYAIHIKNNSNLQEIIYHTLNKILINQNFNDNWEFISGRKVIELRPADWNKGNAVKKYRDSDIMAIYIGDDRTDEDVFEILSEPCINIYVKNEDKKLDTKANFYLDSPADVINFLKILMDTHL</sequence>
<dbReference type="EC" id="3.1.3.12" evidence="6"/>
<evidence type="ECO:0000256" key="4">
    <source>
        <dbReference type="ARBA" id="ARBA00022801"/>
    </source>
</evidence>
<evidence type="ECO:0000313" key="8">
    <source>
        <dbReference type="Proteomes" id="UP000621436"/>
    </source>
</evidence>
<proteinExistence type="inferred from homology"/>
<dbReference type="AlphaFoldDB" id="A0A931AQE1"/>
<keyword evidence="4 6" id="KW-0378">Hydrolase</keyword>
<dbReference type="InterPro" id="IPR003337">
    <property type="entry name" value="Trehalose_PPase"/>
</dbReference>
<dbReference type="Pfam" id="PF02358">
    <property type="entry name" value="Trehalose_PPase"/>
    <property type="match status" value="1"/>
</dbReference>
<dbReference type="PANTHER" id="PTHR43768:SF3">
    <property type="entry name" value="TREHALOSE 6-PHOSPHATE PHOSPHATASE"/>
    <property type="match status" value="1"/>
</dbReference>
<dbReference type="InterPro" id="IPR044651">
    <property type="entry name" value="OTSB-like"/>
</dbReference>
<dbReference type="RefSeq" id="WP_270454008.1">
    <property type="nucleotide sequence ID" value="NZ_JADPIE010000004.1"/>
</dbReference>
<comment type="similarity">
    <text evidence="3 6">Belongs to the trehalose phosphatase family.</text>
</comment>
<name>A0A931AQE1_9FIRM</name>
<comment type="caution">
    <text evidence="7">The sequence shown here is derived from an EMBL/GenBank/DDBJ whole genome shotgun (WGS) entry which is preliminary data.</text>
</comment>
<dbReference type="EMBL" id="JADPIE010000004">
    <property type="protein sequence ID" value="MBF8437073.1"/>
    <property type="molecule type" value="Genomic_DNA"/>
</dbReference>
<dbReference type="PANTHER" id="PTHR43768">
    <property type="entry name" value="TREHALOSE 6-PHOSPHATE PHOSPHATASE"/>
    <property type="match status" value="1"/>
</dbReference>
<keyword evidence="6" id="KW-0460">Magnesium</keyword>
<keyword evidence="6" id="KW-0479">Metal-binding</keyword>
<evidence type="ECO:0000256" key="2">
    <source>
        <dbReference type="ARBA" id="ARBA00005199"/>
    </source>
</evidence>
<dbReference type="Proteomes" id="UP000621436">
    <property type="component" value="Unassembled WGS sequence"/>
</dbReference>
<dbReference type="SUPFAM" id="SSF56784">
    <property type="entry name" value="HAD-like"/>
    <property type="match status" value="1"/>
</dbReference>
<dbReference type="Gene3D" id="3.40.50.1000">
    <property type="entry name" value="HAD superfamily/HAD-like"/>
    <property type="match status" value="1"/>
</dbReference>
<accession>A0A931AQE1</accession>
<dbReference type="InterPro" id="IPR023214">
    <property type="entry name" value="HAD_sf"/>
</dbReference>
<dbReference type="InterPro" id="IPR006379">
    <property type="entry name" value="HAD-SF_hydro_IIB"/>
</dbReference>
<dbReference type="NCBIfam" id="TIGR01484">
    <property type="entry name" value="HAD-SF-IIB"/>
    <property type="match status" value="1"/>
</dbReference>
<keyword evidence="8" id="KW-1185">Reference proteome</keyword>
<dbReference type="GO" id="GO:0004805">
    <property type="term" value="F:trehalose-phosphatase activity"/>
    <property type="evidence" value="ECO:0007669"/>
    <property type="project" value="UniProtKB-EC"/>
</dbReference>
<comment type="pathway">
    <text evidence="2 6">Glycan biosynthesis; trehalose biosynthesis.</text>
</comment>
<dbReference type="InterPro" id="IPR036412">
    <property type="entry name" value="HAD-like_sf"/>
</dbReference>
<evidence type="ECO:0000313" key="7">
    <source>
        <dbReference type="EMBL" id="MBF8437073.1"/>
    </source>
</evidence>
<evidence type="ECO:0000256" key="5">
    <source>
        <dbReference type="ARBA" id="ARBA00024179"/>
    </source>
</evidence>
<organism evidence="7 8">
    <name type="scientific">Halonatronomonas betaini</name>
    <dbReference type="NCBI Taxonomy" id="2778430"/>
    <lineage>
        <taxon>Bacteria</taxon>
        <taxon>Bacillati</taxon>
        <taxon>Bacillota</taxon>
        <taxon>Clostridia</taxon>
        <taxon>Halanaerobiales</taxon>
        <taxon>Halarsenatibacteraceae</taxon>
        <taxon>Halonatronomonas</taxon>
    </lineage>
</organism>
<evidence type="ECO:0000256" key="1">
    <source>
        <dbReference type="ARBA" id="ARBA00000500"/>
    </source>
</evidence>
<dbReference type="NCBIfam" id="TIGR00685">
    <property type="entry name" value="T6PP"/>
    <property type="match status" value="1"/>
</dbReference>
<dbReference type="Gene3D" id="3.30.70.1020">
    <property type="entry name" value="Trehalose-6-phosphate phosphatase related protein, domain 2"/>
    <property type="match status" value="1"/>
</dbReference>
<gene>
    <name evidence="7" type="primary">otsB</name>
    <name evidence="7" type="ORF">I0Q91_08290</name>
</gene>
<evidence type="ECO:0000256" key="3">
    <source>
        <dbReference type="ARBA" id="ARBA00008770"/>
    </source>
</evidence>
<evidence type="ECO:0000256" key="6">
    <source>
        <dbReference type="RuleBase" id="RU361117"/>
    </source>
</evidence>
<dbReference type="GO" id="GO:0005992">
    <property type="term" value="P:trehalose biosynthetic process"/>
    <property type="evidence" value="ECO:0007669"/>
    <property type="project" value="InterPro"/>
</dbReference>
<comment type="catalytic activity">
    <reaction evidence="1 6">
        <text>alpha,alpha-trehalose 6-phosphate + H2O = alpha,alpha-trehalose + phosphate</text>
        <dbReference type="Rhea" id="RHEA:23420"/>
        <dbReference type="ChEBI" id="CHEBI:15377"/>
        <dbReference type="ChEBI" id="CHEBI:16551"/>
        <dbReference type="ChEBI" id="CHEBI:43474"/>
        <dbReference type="ChEBI" id="CHEBI:58429"/>
        <dbReference type="EC" id="3.1.3.12"/>
    </reaction>
</comment>
<reference evidence="7" key="1">
    <citation type="submission" date="2020-11" db="EMBL/GenBank/DDBJ databases">
        <title>Halonatronomonas betainensis gen. nov., sp. nov. a novel haloalkaliphilic representative of the family Halanaerobiacae capable of betaine degradation.</title>
        <authorList>
            <person name="Boltyanskaya Y."/>
            <person name="Kevbrin V."/>
            <person name="Detkova E."/>
            <person name="Grouzdev D.S."/>
            <person name="Koziaeva V."/>
            <person name="Zhilina T."/>
        </authorList>
    </citation>
    <scope>NUCLEOTIDE SEQUENCE</scope>
    <source>
        <strain evidence="7">Z-7014</strain>
    </source>
</reference>
<dbReference type="GO" id="GO:0046872">
    <property type="term" value="F:metal ion binding"/>
    <property type="evidence" value="ECO:0007669"/>
    <property type="project" value="UniProtKB-KW"/>
</dbReference>
<protein>
    <recommendedName>
        <fullName evidence="6">Trehalose 6-phosphate phosphatase</fullName>
        <ecNumber evidence="6">3.1.3.12</ecNumber>
    </recommendedName>
</protein>